<evidence type="ECO:0000313" key="6">
    <source>
        <dbReference type="EMBL" id="KAJ8903531.1"/>
    </source>
</evidence>
<keyword evidence="7" id="KW-1185">Reference proteome</keyword>
<dbReference type="AlphaFoldDB" id="A0AAV8ULX4"/>
<dbReference type="GO" id="GO:0006355">
    <property type="term" value="P:regulation of DNA-templated transcription"/>
    <property type="evidence" value="ECO:0007669"/>
    <property type="project" value="TreeGrafter"/>
</dbReference>
<feature type="compositionally biased region" description="Low complexity" evidence="4">
    <location>
        <begin position="122"/>
        <end position="137"/>
    </location>
</feature>
<dbReference type="SMART" id="SM01114">
    <property type="entry name" value="CXC"/>
    <property type="match status" value="2"/>
</dbReference>
<protein>
    <recommendedName>
        <fullName evidence="5">CRC domain-containing protein</fullName>
    </recommendedName>
</protein>
<dbReference type="PROSITE" id="PS51634">
    <property type="entry name" value="CRC"/>
    <property type="match status" value="1"/>
</dbReference>
<evidence type="ECO:0000313" key="7">
    <source>
        <dbReference type="Proteomes" id="UP001157974"/>
    </source>
</evidence>
<evidence type="ECO:0000256" key="2">
    <source>
        <dbReference type="ARBA" id="ARBA00007267"/>
    </source>
</evidence>
<accession>A0AAV8ULX4</accession>
<evidence type="ECO:0000256" key="3">
    <source>
        <dbReference type="ARBA" id="ARBA00023242"/>
    </source>
</evidence>
<keyword evidence="3" id="KW-0539">Nucleus</keyword>
<dbReference type="PANTHER" id="PTHR12446">
    <property type="entry name" value="TESMIN/TSO1-RELATED"/>
    <property type="match status" value="1"/>
</dbReference>
<feature type="region of interest" description="Disordered" evidence="4">
    <location>
        <begin position="147"/>
        <end position="186"/>
    </location>
</feature>
<evidence type="ECO:0000256" key="4">
    <source>
        <dbReference type="SAM" id="MobiDB-lite"/>
    </source>
</evidence>
<gene>
    <name evidence="6" type="ORF">NDN08_004637</name>
</gene>
<name>A0AAV8ULX4_9RHOD</name>
<dbReference type="InterPro" id="IPR033467">
    <property type="entry name" value="Tesmin/TSO1-like_CXC"/>
</dbReference>
<organism evidence="6 7">
    <name type="scientific">Rhodosorus marinus</name>
    <dbReference type="NCBI Taxonomy" id="101924"/>
    <lineage>
        <taxon>Eukaryota</taxon>
        <taxon>Rhodophyta</taxon>
        <taxon>Stylonematophyceae</taxon>
        <taxon>Stylonematales</taxon>
        <taxon>Stylonemataceae</taxon>
        <taxon>Rhodosorus</taxon>
    </lineage>
</organism>
<comment type="subcellular location">
    <subcellularLocation>
        <location evidence="1">Nucleus</location>
    </subcellularLocation>
</comment>
<reference evidence="6 7" key="1">
    <citation type="journal article" date="2023" name="Nat. Commun.">
        <title>Origin of minicircular mitochondrial genomes in red algae.</title>
        <authorList>
            <person name="Lee Y."/>
            <person name="Cho C.H."/>
            <person name="Lee Y.M."/>
            <person name="Park S.I."/>
            <person name="Yang J.H."/>
            <person name="West J.A."/>
            <person name="Bhattacharya D."/>
            <person name="Yoon H.S."/>
        </authorList>
    </citation>
    <scope>NUCLEOTIDE SEQUENCE [LARGE SCALE GENOMIC DNA]</scope>
    <source>
        <strain evidence="6 7">CCMP1338</strain>
        <tissue evidence="6">Whole cell</tissue>
    </source>
</reference>
<dbReference type="Pfam" id="PF03638">
    <property type="entry name" value="TCR"/>
    <property type="match status" value="2"/>
</dbReference>
<proteinExistence type="inferred from homology"/>
<dbReference type="EMBL" id="JAMWBK010000007">
    <property type="protein sequence ID" value="KAJ8903531.1"/>
    <property type="molecule type" value="Genomic_DNA"/>
</dbReference>
<dbReference type="GO" id="GO:0005634">
    <property type="term" value="C:nucleus"/>
    <property type="evidence" value="ECO:0007669"/>
    <property type="project" value="UniProtKB-SubCell"/>
</dbReference>
<dbReference type="InterPro" id="IPR028307">
    <property type="entry name" value="Lin-54_fam"/>
</dbReference>
<feature type="domain" description="CRC" evidence="5">
    <location>
        <begin position="195"/>
        <end position="311"/>
    </location>
</feature>
<comment type="caution">
    <text evidence="6">The sequence shown here is derived from an EMBL/GenBank/DDBJ whole genome shotgun (WGS) entry which is preliminary data.</text>
</comment>
<evidence type="ECO:0000259" key="5">
    <source>
        <dbReference type="PROSITE" id="PS51634"/>
    </source>
</evidence>
<sequence>MLYGEALAEFGENSRGSWGLNHVDEGTSGCLKVTSLMDKNSKRERRSSGGRRSGFGSYASEQAILEDWMSCGPAAREAHSTPRIVHHWEFGTLSSEESRFHGFSGPLHSKATELKVRSTRYGSSSMPRSSTLGSGSSKSFLASKLTLGKPANGSRNKIRSAHPAPKFPGSREKSLPQSTSTLAGLEGEPGVRVKELKPCNCSKSKCLKLYCECFAAGKTCGPQCKCLNCTNTPDHADEIDRARKSALDRNPHAFTPKIEMDGGVLVTRSKGVIRGCRCRKSGCLKGYCECYQAKVPCSHFCVCMECQNKAAGPIRPPKPPQSEPSTRTIVT</sequence>
<feature type="region of interest" description="Disordered" evidence="4">
    <location>
        <begin position="118"/>
        <end position="137"/>
    </location>
</feature>
<comment type="similarity">
    <text evidence="2">Belongs to the lin-54 family.</text>
</comment>
<dbReference type="PANTHER" id="PTHR12446:SF34">
    <property type="entry name" value="PROTEIN LIN-54 HOMOLOG"/>
    <property type="match status" value="1"/>
</dbReference>
<dbReference type="InterPro" id="IPR005172">
    <property type="entry name" value="CRC"/>
</dbReference>
<evidence type="ECO:0000256" key="1">
    <source>
        <dbReference type="ARBA" id="ARBA00004123"/>
    </source>
</evidence>
<dbReference type="Proteomes" id="UP001157974">
    <property type="component" value="Unassembled WGS sequence"/>
</dbReference>